<proteinExistence type="predicted"/>
<name>A0A382F2N1_9ZZZZ</name>
<dbReference type="AlphaFoldDB" id="A0A382F2N1"/>
<sequence length="40" mass="4649">MEYVDGMLDDVTHYDEGNNQVLCEDYKEGELVFQWSCLGC</sequence>
<evidence type="ECO:0000313" key="1">
    <source>
        <dbReference type="EMBL" id="SVB56892.1"/>
    </source>
</evidence>
<protein>
    <submittedName>
        <fullName evidence="1">Uncharacterized protein</fullName>
    </submittedName>
</protein>
<gene>
    <name evidence="1" type="ORF">METZ01_LOCUS209746</name>
</gene>
<dbReference type="EMBL" id="UINC01047520">
    <property type="protein sequence ID" value="SVB56892.1"/>
    <property type="molecule type" value="Genomic_DNA"/>
</dbReference>
<reference evidence="1" key="1">
    <citation type="submission" date="2018-05" db="EMBL/GenBank/DDBJ databases">
        <authorList>
            <person name="Lanie J.A."/>
            <person name="Ng W.-L."/>
            <person name="Kazmierczak K.M."/>
            <person name="Andrzejewski T.M."/>
            <person name="Davidsen T.M."/>
            <person name="Wayne K.J."/>
            <person name="Tettelin H."/>
            <person name="Glass J.I."/>
            <person name="Rusch D."/>
            <person name="Podicherti R."/>
            <person name="Tsui H.-C.T."/>
            <person name="Winkler M.E."/>
        </authorList>
    </citation>
    <scope>NUCLEOTIDE SEQUENCE</scope>
</reference>
<accession>A0A382F2N1</accession>
<organism evidence="1">
    <name type="scientific">marine metagenome</name>
    <dbReference type="NCBI Taxonomy" id="408172"/>
    <lineage>
        <taxon>unclassified sequences</taxon>
        <taxon>metagenomes</taxon>
        <taxon>ecological metagenomes</taxon>
    </lineage>
</organism>